<dbReference type="SUPFAM" id="SSF68906">
    <property type="entry name" value="SAP domain"/>
    <property type="match status" value="1"/>
</dbReference>
<dbReference type="InterPro" id="IPR003034">
    <property type="entry name" value="SAP_dom"/>
</dbReference>
<sequence>MDSMPKPPTPMDVSCLEAPSPLASMELASSPQPGSSATLGNSPEGTQDDESMGSPPIDERSLHESLAKNREKLQLKLLTRRPMHQLVQQGIIPREYIALKASPQFLEQKHRLERAKMGDFLKNKMQQRPDRDTLIRAHILEDTSSKLDPSLQEKQRRLKRARLKDDLNDRLAHRPGPLELIRGNILQADESFAQALKEGTIPFKRTCEGDLVPKPEPISDSSDDSQHGTESAESASTQVRPVISATSSPELSTTTFTSSKVIEAPAGIANHAIFNRIKPQVPPQATLVLTAADPVILCTRENVVNTSIPVPPPLPPTPVIFTLASQPPAVKTRPLQQSSVAQSSAKKKSVTSATKNGASAPQQTPNKNRIIKFHEYKGPPSAMKDKDFIDPKKESPYELLLQQQKVFLQWQTENGQVGGSKQKIILPAPTNPQQSSAISSEAYKLRCSKLEDMKVPDLKIELKKRNLPVSGSKPQLIERLKPFSDEIARERDHIPSRTHIPIRCRNSMNLTAESTSIDDMGAGDADSVLAKMDILHKELLEKQRIQSLFQHQVQNSPPTNVITITDAGSDQAIQVNRVLCQPGVQIIHTKPQLVTLQMTKSEPSVLNVTGLAPQKITMVSQVPAPTVTTAVAPTTSQIESRVQQQPQVMGLQPAAQLLNQLQPVQEANSLPMKPIAPLQSEATVMEKPLLQQHAQPQIYIQHRPATMDPNPVRLASSDRHSSATVRAAALPRKSSLVTQEEVRSHSRTHSLPTDIDKFMKNPPGYNEATRQLRKDNEVNLNDILEIISKQDSAVEFEVTRNPETGVVTLKEATRDTPKTSQIVTPDIKTPVIINNSSTRLFEKENHYSPENMTKPAQQSNLFDAKFAGSNSKDVVSFKLGSAESMPKNDQIVCNPNAANHPMEGQLRQVEDKPVSEDFPVNLDDLEAMDLTFDDHMMQQSSNHSKLPFPHISLDGDHMSTDFQELDWLTNDLLQLKSDPIGQSLNTPVPQGGPLHTPDVSCIDPMLSFSLNSANNCGLRDSKGSSNNNSATPVSLYSDMQGLVCDDIIMADWSNAAHGLDIHM</sequence>
<dbReference type="KEGG" id="goe:100903256"/>
<dbReference type="Gene3D" id="6.10.150.10">
    <property type="match status" value="1"/>
</dbReference>
<dbReference type="GO" id="GO:0003713">
    <property type="term" value="F:transcription coactivator activity"/>
    <property type="evidence" value="ECO:0007669"/>
    <property type="project" value="TreeGrafter"/>
</dbReference>
<evidence type="ECO:0000313" key="11">
    <source>
        <dbReference type="RefSeq" id="XP_028966475.1"/>
    </source>
</evidence>
<feature type="domain" description="SAP" evidence="9">
    <location>
        <begin position="450"/>
        <end position="484"/>
    </location>
</feature>
<evidence type="ECO:0000313" key="10">
    <source>
        <dbReference type="Proteomes" id="UP000694867"/>
    </source>
</evidence>
<feature type="compositionally biased region" description="Polar residues" evidence="8">
    <location>
        <begin position="356"/>
        <end position="367"/>
    </location>
</feature>
<evidence type="ECO:0000256" key="4">
    <source>
        <dbReference type="ARBA" id="ARBA00023054"/>
    </source>
</evidence>
<dbReference type="GO" id="GO:0005634">
    <property type="term" value="C:nucleus"/>
    <property type="evidence" value="ECO:0007669"/>
    <property type="project" value="UniProtKB-SubCell"/>
</dbReference>
<keyword evidence="4" id="KW-0175">Coiled coil</keyword>
<dbReference type="PANTHER" id="PTHR22793">
    <property type="entry name" value="MYOCARDIN-RELATED TRANSCRIPTION FACTOR-RELATED"/>
    <property type="match status" value="1"/>
</dbReference>
<dbReference type="Pfam" id="PF02037">
    <property type="entry name" value="SAP"/>
    <property type="match status" value="1"/>
</dbReference>
<comment type="subcellular location">
    <subcellularLocation>
        <location evidence="1">Nucleus</location>
    </subcellularLocation>
</comment>
<dbReference type="InterPro" id="IPR036361">
    <property type="entry name" value="SAP_dom_sf"/>
</dbReference>
<dbReference type="PANTHER" id="PTHR22793:SF12">
    <property type="entry name" value="MYOCARDIN-RELATED TRANSCRIPTION FACTOR, ISOFORM H"/>
    <property type="match status" value="1"/>
</dbReference>
<dbReference type="Proteomes" id="UP000694867">
    <property type="component" value="Unplaced"/>
</dbReference>
<feature type="region of interest" description="Disordered" evidence="8">
    <location>
        <begin position="206"/>
        <end position="255"/>
    </location>
</feature>
<feature type="repeat" description="RPEL" evidence="7">
    <location>
        <begin position="119"/>
        <end position="144"/>
    </location>
</feature>
<dbReference type="Gene3D" id="6.10.140.2040">
    <property type="match status" value="1"/>
</dbReference>
<name>A0AAJ7SE89_9ACAR</name>
<evidence type="ECO:0000256" key="6">
    <source>
        <dbReference type="ARBA" id="ARBA00023242"/>
    </source>
</evidence>
<dbReference type="SMART" id="SM00707">
    <property type="entry name" value="RPEL"/>
    <property type="match status" value="3"/>
</dbReference>
<feature type="region of interest" description="Disordered" evidence="8">
    <location>
        <begin position="331"/>
        <end position="368"/>
    </location>
</feature>
<dbReference type="InterPro" id="IPR043451">
    <property type="entry name" value="Myocardin-like"/>
</dbReference>
<evidence type="ECO:0000256" key="8">
    <source>
        <dbReference type="SAM" id="MobiDB-lite"/>
    </source>
</evidence>
<protein>
    <submittedName>
        <fullName evidence="11">Myocardin-related transcription factor A</fullName>
    </submittedName>
</protein>
<feature type="compositionally biased region" description="Polar residues" evidence="8">
    <location>
        <begin position="228"/>
        <end position="255"/>
    </location>
</feature>
<evidence type="ECO:0000256" key="1">
    <source>
        <dbReference type="ARBA" id="ARBA00004123"/>
    </source>
</evidence>
<feature type="compositionally biased region" description="Polar residues" evidence="8">
    <location>
        <begin position="27"/>
        <end position="45"/>
    </location>
</feature>
<keyword evidence="5" id="KW-0804">Transcription</keyword>
<keyword evidence="3" id="KW-0805">Transcription regulation</keyword>
<accession>A0AAJ7SE89</accession>
<dbReference type="PROSITE" id="PS50800">
    <property type="entry name" value="SAP"/>
    <property type="match status" value="1"/>
</dbReference>
<feature type="compositionally biased region" description="Low complexity" evidence="8">
    <location>
        <begin position="336"/>
        <end position="355"/>
    </location>
</feature>
<evidence type="ECO:0000256" key="2">
    <source>
        <dbReference type="ARBA" id="ARBA00022737"/>
    </source>
</evidence>
<keyword evidence="10" id="KW-1185">Reference proteome</keyword>
<feature type="repeat" description="RPEL" evidence="7">
    <location>
        <begin position="165"/>
        <end position="190"/>
    </location>
</feature>
<organism evidence="10 11">
    <name type="scientific">Galendromus occidentalis</name>
    <name type="common">western predatory mite</name>
    <dbReference type="NCBI Taxonomy" id="34638"/>
    <lineage>
        <taxon>Eukaryota</taxon>
        <taxon>Metazoa</taxon>
        <taxon>Ecdysozoa</taxon>
        <taxon>Arthropoda</taxon>
        <taxon>Chelicerata</taxon>
        <taxon>Arachnida</taxon>
        <taxon>Acari</taxon>
        <taxon>Parasitiformes</taxon>
        <taxon>Mesostigmata</taxon>
        <taxon>Gamasina</taxon>
        <taxon>Phytoseioidea</taxon>
        <taxon>Phytoseiidae</taxon>
        <taxon>Typhlodrominae</taxon>
        <taxon>Galendromus</taxon>
    </lineage>
</organism>
<evidence type="ECO:0000256" key="7">
    <source>
        <dbReference type="PROSITE-ProRule" id="PRU00401"/>
    </source>
</evidence>
<evidence type="ECO:0000259" key="9">
    <source>
        <dbReference type="PROSITE" id="PS50800"/>
    </source>
</evidence>
<dbReference type="PROSITE" id="PS51073">
    <property type="entry name" value="RPEL"/>
    <property type="match status" value="2"/>
</dbReference>
<gene>
    <name evidence="11" type="primary">LOC100903256</name>
</gene>
<evidence type="ECO:0000256" key="5">
    <source>
        <dbReference type="ARBA" id="ARBA00023163"/>
    </source>
</evidence>
<reference evidence="11" key="1">
    <citation type="submission" date="2025-08" db="UniProtKB">
        <authorList>
            <consortium name="RefSeq"/>
        </authorList>
    </citation>
    <scope>IDENTIFICATION</scope>
</reference>
<proteinExistence type="predicted"/>
<feature type="compositionally biased region" description="Pro residues" evidence="8">
    <location>
        <begin position="1"/>
        <end position="10"/>
    </location>
</feature>
<feature type="region of interest" description="Disordered" evidence="8">
    <location>
        <begin position="740"/>
        <end position="762"/>
    </location>
</feature>
<dbReference type="SMART" id="SM00513">
    <property type="entry name" value="SAP"/>
    <property type="match status" value="1"/>
</dbReference>
<keyword evidence="2" id="KW-0677">Repeat</keyword>
<dbReference type="AlphaFoldDB" id="A0AAJ7SE89"/>
<evidence type="ECO:0000256" key="3">
    <source>
        <dbReference type="ARBA" id="ARBA00023015"/>
    </source>
</evidence>
<keyword evidence="6" id="KW-0539">Nucleus</keyword>
<dbReference type="CTD" id="38338"/>
<dbReference type="GeneID" id="100903256"/>
<dbReference type="InterPro" id="IPR004018">
    <property type="entry name" value="RPEL_repeat"/>
</dbReference>
<dbReference type="GO" id="GO:0045944">
    <property type="term" value="P:positive regulation of transcription by RNA polymerase II"/>
    <property type="evidence" value="ECO:0007669"/>
    <property type="project" value="TreeGrafter"/>
</dbReference>
<dbReference type="RefSeq" id="XP_028966475.1">
    <property type="nucleotide sequence ID" value="XM_029110642.1"/>
</dbReference>
<dbReference type="Pfam" id="PF02755">
    <property type="entry name" value="RPEL"/>
    <property type="match status" value="1"/>
</dbReference>
<dbReference type="Gene3D" id="1.10.720.30">
    <property type="entry name" value="SAP domain"/>
    <property type="match status" value="1"/>
</dbReference>
<feature type="region of interest" description="Disordered" evidence="8">
    <location>
        <begin position="1"/>
        <end position="61"/>
    </location>
</feature>